<keyword evidence="10" id="KW-1133">Transmembrane helix</keyword>
<evidence type="ECO:0000256" key="14">
    <source>
        <dbReference type="SAM" id="MobiDB-lite"/>
    </source>
</evidence>
<comment type="similarity">
    <text evidence="4">Belongs to the glycosyltransferase 13 family.</text>
</comment>
<evidence type="ECO:0000256" key="10">
    <source>
        <dbReference type="ARBA" id="ARBA00022989"/>
    </source>
</evidence>
<organism evidence="16 17">
    <name type="scientific">Petrolisthes manimaculis</name>
    <dbReference type="NCBI Taxonomy" id="1843537"/>
    <lineage>
        <taxon>Eukaryota</taxon>
        <taxon>Metazoa</taxon>
        <taxon>Ecdysozoa</taxon>
        <taxon>Arthropoda</taxon>
        <taxon>Crustacea</taxon>
        <taxon>Multicrustacea</taxon>
        <taxon>Malacostraca</taxon>
        <taxon>Eumalacostraca</taxon>
        <taxon>Eucarida</taxon>
        <taxon>Decapoda</taxon>
        <taxon>Pleocyemata</taxon>
        <taxon>Anomura</taxon>
        <taxon>Galatheoidea</taxon>
        <taxon>Porcellanidae</taxon>
        <taxon>Petrolisthes</taxon>
    </lineage>
</organism>
<comment type="subcellular location">
    <subcellularLocation>
        <location evidence="2">Golgi apparatus membrane</location>
        <topology evidence="2">Single-pass type II membrane protein</topology>
    </subcellularLocation>
</comment>
<keyword evidence="6" id="KW-0808">Transferase</keyword>
<protein>
    <recommendedName>
        <fullName evidence="15">ILEI/PANDER domain-containing protein</fullName>
    </recommendedName>
</protein>
<reference evidence="16" key="1">
    <citation type="submission" date="2023-11" db="EMBL/GenBank/DDBJ databases">
        <title>Genome assemblies of two species of porcelain crab, Petrolisthes cinctipes and Petrolisthes manimaculis (Anomura: Porcellanidae).</title>
        <authorList>
            <person name="Angst P."/>
        </authorList>
    </citation>
    <scope>NUCLEOTIDE SEQUENCE</scope>
    <source>
        <strain evidence="16">PB745_02</strain>
        <tissue evidence="16">Gill</tissue>
    </source>
</reference>
<evidence type="ECO:0000256" key="6">
    <source>
        <dbReference type="ARBA" id="ARBA00022679"/>
    </source>
</evidence>
<dbReference type="Proteomes" id="UP001292094">
    <property type="component" value="Unassembled WGS sequence"/>
</dbReference>
<dbReference type="PANTHER" id="PTHR46396:SF1">
    <property type="entry name" value="PROTEIN O-LINKED-MANNOSE BETA-1,2-N-ACETYLGLUCOSAMINYLTRANSFERASE 1"/>
    <property type="match status" value="1"/>
</dbReference>
<evidence type="ECO:0000313" key="16">
    <source>
        <dbReference type="EMBL" id="KAK4287117.1"/>
    </source>
</evidence>
<proteinExistence type="inferred from homology"/>
<dbReference type="GO" id="GO:0047223">
    <property type="term" value="F:beta-1,3-galactosyl-O-glycosyl-glycoprotein beta-1,3-N-acetylglucosaminyltransferase activity"/>
    <property type="evidence" value="ECO:0007669"/>
    <property type="project" value="TreeGrafter"/>
</dbReference>
<dbReference type="InterPro" id="IPR052463">
    <property type="entry name" value="O-linked_mannose_GnT"/>
</dbReference>
<evidence type="ECO:0000256" key="9">
    <source>
        <dbReference type="ARBA" id="ARBA00022968"/>
    </source>
</evidence>
<dbReference type="GO" id="GO:0000139">
    <property type="term" value="C:Golgi membrane"/>
    <property type="evidence" value="ECO:0007669"/>
    <property type="project" value="UniProtKB-SubCell"/>
</dbReference>
<comment type="cofactor">
    <cofactor evidence="1">
        <name>Mn(2+)</name>
        <dbReference type="ChEBI" id="CHEBI:29035"/>
    </cofactor>
</comment>
<evidence type="ECO:0000256" key="5">
    <source>
        <dbReference type="ARBA" id="ARBA00022676"/>
    </source>
</evidence>
<keyword evidence="17" id="KW-1185">Reference proteome</keyword>
<dbReference type="InterPro" id="IPR004139">
    <property type="entry name" value="Glyco_trans_13"/>
</dbReference>
<dbReference type="GO" id="GO:0046872">
    <property type="term" value="F:metal ion binding"/>
    <property type="evidence" value="ECO:0007669"/>
    <property type="project" value="UniProtKB-KW"/>
</dbReference>
<feature type="region of interest" description="Disordered" evidence="14">
    <location>
        <begin position="293"/>
        <end position="370"/>
    </location>
</feature>
<keyword evidence="13" id="KW-0464">Manganese</keyword>
<evidence type="ECO:0000313" key="17">
    <source>
        <dbReference type="Proteomes" id="UP001292094"/>
    </source>
</evidence>
<comment type="pathway">
    <text evidence="3">Protein modification; protein glycosylation.</text>
</comment>
<dbReference type="Gene3D" id="3.90.550.10">
    <property type="entry name" value="Spore Coat Polysaccharide Biosynthesis Protein SpsA, Chain A"/>
    <property type="match status" value="1"/>
</dbReference>
<dbReference type="InterPro" id="IPR039477">
    <property type="entry name" value="ILEI/PANDER_dom"/>
</dbReference>
<feature type="compositionally biased region" description="Basic and acidic residues" evidence="14">
    <location>
        <begin position="107"/>
        <end position="141"/>
    </location>
</feature>
<accession>A0AAE1TJ60</accession>
<gene>
    <name evidence="16" type="ORF">Pmani_039808</name>
</gene>
<keyword evidence="9" id="KW-0735">Signal-anchor</keyword>
<dbReference type="SUPFAM" id="SSF53448">
    <property type="entry name" value="Nucleotide-diphospho-sugar transferases"/>
    <property type="match status" value="1"/>
</dbReference>
<evidence type="ECO:0000256" key="2">
    <source>
        <dbReference type="ARBA" id="ARBA00004323"/>
    </source>
</evidence>
<feature type="region of interest" description="Disordered" evidence="14">
    <location>
        <begin position="87"/>
        <end position="141"/>
    </location>
</feature>
<keyword evidence="11" id="KW-0333">Golgi apparatus</keyword>
<comment type="caution">
    <text evidence="16">The sequence shown here is derived from an EMBL/GenBank/DDBJ whole genome shotgun (WGS) entry which is preliminary data.</text>
</comment>
<evidence type="ECO:0000259" key="15">
    <source>
        <dbReference type="Pfam" id="PF15711"/>
    </source>
</evidence>
<feature type="compositionally biased region" description="Basic and acidic residues" evidence="14">
    <location>
        <begin position="325"/>
        <end position="363"/>
    </location>
</feature>
<evidence type="ECO:0000256" key="11">
    <source>
        <dbReference type="ARBA" id="ARBA00023034"/>
    </source>
</evidence>
<dbReference type="EMBL" id="JAWZYT010007079">
    <property type="protein sequence ID" value="KAK4287117.1"/>
    <property type="molecule type" value="Genomic_DNA"/>
</dbReference>
<feature type="compositionally biased region" description="Basic and acidic residues" evidence="14">
    <location>
        <begin position="293"/>
        <end position="310"/>
    </location>
</feature>
<feature type="compositionally biased region" description="Basic and acidic residues" evidence="14">
    <location>
        <begin position="87"/>
        <end position="100"/>
    </location>
</feature>
<keyword evidence="8" id="KW-0479">Metal-binding</keyword>
<dbReference type="InterPro" id="IPR029044">
    <property type="entry name" value="Nucleotide-diphossugar_trans"/>
</dbReference>
<evidence type="ECO:0000256" key="12">
    <source>
        <dbReference type="ARBA" id="ARBA00023136"/>
    </source>
</evidence>
<dbReference type="Pfam" id="PF03071">
    <property type="entry name" value="GNT-I"/>
    <property type="match status" value="1"/>
</dbReference>
<dbReference type="PANTHER" id="PTHR46396">
    <property type="entry name" value="PROTEIN O-LINKED-MANNOSE BETA-1,2-N-ACETYLGLUCOSAMINYLTRANSFERASE 1"/>
    <property type="match status" value="1"/>
</dbReference>
<keyword evidence="12" id="KW-0472">Membrane</keyword>
<evidence type="ECO:0000256" key="7">
    <source>
        <dbReference type="ARBA" id="ARBA00022692"/>
    </source>
</evidence>
<keyword evidence="5" id="KW-0328">Glycosyltransferase</keyword>
<dbReference type="Pfam" id="PF15711">
    <property type="entry name" value="ILEI"/>
    <property type="match status" value="1"/>
</dbReference>
<sequence>MLYCAPPDQKMTSKLWIIELDTNVILTVTLLFFCWNCGSAAKSNSTIVRDFDHLVLSSFPSSVGVSKESKGYEKEKLKKEEIIGERGRDWEDSGRGEKKNRVINGKDSNKGKGKKTDEGQEKEENVRVRATEEAERSDKSRPKNVAITVLSSRRQVLVTVDGTEVVNVEDRPGSSRDEMDTARLYFVILNQFDGQVIMQKQFDFHNYAADLRAPPLLTALSHGRILIFCVKTEASLNMGQEVRHLLQQLGSTRAHRLPYRGYLAWVLASWGPSWGEASAGHPDDEDRQEHIWENGKNTTGDKNDWQENRLKSNNSQDKELDVEEDGRRILKEKRKEEENIGRMEKKSSRLETIQEKRDNRGKQNNEQWNHTETVPVELEVEEKLRYYEFTSPIYLEVVIPLVSRDCWDEKLERKETSQLEEERSWQKIEDFREVIMFKEGKDAEEIKESKSWIEESNMYEEEKNVNESKRDDEVEMETQRVSFCHQYEGYGALCDCHQPAPLIYPELELKNEVIGEVPVVIIASSRPRALYRCLLTILKQEGGKRNRILVVIDGYNTEIVSLLHLLKINYLINNMEGIEFVSSGARISRHYRYALHSVFLAFPQASRAIVLEEDLLVAPDFFSYFNQTSWLLDVDPSLYCISAWNDVGALHSAHHPYSLRRVETHAGYGWMITKLLFEEIYDQWPSPNETHDWDVWLRSSAVRGSRECVVPDVSRTFHYGVSGEHIQGVLTHAHFTAHVITATPAIRLQNVHRMMQSEYEEDLYKTLEGDNVYFLNSTKHPCTRNYIPRNFTDGPVVVFISMSGSDNHLSWKKMGACLGVWNLDQRSHHHGLFSLNFYTTKLYIIGYPFSEFSYLKPWWVHVVRELNLGREAFLLGRRTLVNRVRFPLPSLQHLAPHLLTEPLTPDPLDQGHFEAVL</sequence>
<feature type="domain" description="ILEI/PANDER" evidence="15">
    <location>
        <begin position="186"/>
        <end position="264"/>
    </location>
</feature>
<evidence type="ECO:0000256" key="8">
    <source>
        <dbReference type="ARBA" id="ARBA00022723"/>
    </source>
</evidence>
<keyword evidence="7" id="KW-0812">Transmembrane</keyword>
<evidence type="ECO:0000256" key="1">
    <source>
        <dbReference type="ARBA" id="ARBA00001936"/>
    </source>
</evidence>
<name>A0AAE1TJ60_9EUCA</name>
<evidence type="ECO:0000256" key="13">
    <source>
        <dbReference type="ARBA" id="ARBA00023211"/>
    </source>
</evidence>
<evidence type="ECO:0000256" key="4">
    <source>
        <dbReference type="ARBA" id="ARBA00006492"/>
    </source>
</evidence>
<evidence type="ECO:0000256" key="3">
    <source>
        <dbReference type="ARBA" id="ARBA00004922"/>
    </source>
</evidence>
<dbReference type="FunFam" id="3.90.550.10:FF:000252">
    <property type="entry name" value="Protein O-linked-mannose beta-1,2-N-acetylglucosaminyltransferase 1"/>
    <property type="match status" value="1"/>
</dbReference>
<dbReference type="AlphaFoldDB" id="A0AAE1TJ60"/>
<dbReference type="GO" id="GO:0016266">
    <property type="term" value="P:protein O-linked glycosylation via N-acetyl-galactosamine"/>
    <property type="evidence" value="ECO:0007669"/>
    <property type="project" value="TreeGrafter"/>
</dbReference>